<sequence length="163" mass="19654">MIYWLKVLTFLLLFTMFDPLMLVLFFILALGLSSILLVFIVNSYFYGFMLFMLFMSGIVILLAYMCGVIIIEKVSSIYKFYLTFIWILILISLFTQFIKFDFIYFHIFITAIKINYYEFYFIFKFMLFPFNMLSIFFIIYLLLCLVIIYEIIKKCSGPLRMKI</sequence>
<geneLocation type="mitochondrion" evidence="2"/>
<keyword evidence="1" id="KW-0812">Transmembrane</keyword>
<keyword evidence="2" id="KW-0496">Mitochondrion</keyword>
<feature type="transmembrane region" description="Helical" evidence="1">
    <location>
        <begin position="77"/>
        <end position="95"/>
    </location>
</feature>
<keyword evidence="1" id="KW-1133">Transmembrane helix</keyword>
<feature type="transmembrane region" description="Helical" evidence="1">
    <location>
        <begin position="102"/>
        <end position="123"/>
    </location>
</feature>
<organism evidence="2">
    <name type="scientific">Bemisia tabaci</name>
    <name type="common">Sweetpotato whitefly</name>
    <name type="synonym">Aleurodes tabaci</name>
    <dbReference type="NCBI Taxonomy" id="7038"/>
    <lineage>
        <taxon>Eukaryota</taxon>
        <taxon>Metazoa</taxon>
        <taxon>Ecdysozoa</taxon>
        <taxon>Arthropoda</taxon>
        <taxon>Hexapoda</taxon>
        <taxon>Insecta</taxon>
        <taxon>Pterygota</taxon>
        <taxon>Neoptera</taxon>
        <taxon>Paraneoptera</taxon>
        <taxon>Hemiptera</taxon>
        <taxon>Sternorrhyncha</taxon>
        <taxon>Aleyrodoidea</taxon>
        <taxon>Aleyrodidae</taxon>
        <taxon>Aleyrodinae</taxon>
        <taxon>Bemisia</taxon>
    </lineage>
</organism>
<feature type="transmembrane region" description="Helical" evidence="1">
    <location>
        <begin position="129"/>
        <end position="152"/>
    </location>
</feature>
<name>A0A7S7YGZ3_BEMTA</name>
<evidence type="ECO:0000256" key="1">
    <source>
        <dbReference type="SAM" id="Phobius"/>
    </source>
</evidence>
<gene>
    <name evidence="2" type="primary">nad6</name>
</gene>
<evidence type="ECO:0000313" key="2">
    <source>
        <dbReference type="EMBL" id="QPB46213.1"/>
    </source>
</evidence>
<dbReference type="EMBL" id="MT872662">
    <property type="protein sequence ID" value="QPB46213.1"/>
    <property type="molecule type" value="Genomic_DNA"/>
</dbReference>
<protein>
    <submittedName>
        <fullName evidence="2">NADH dehydrogenase subunit 6</fullName>
    </submittedName>
</protein>
<keyword evidence="1" id="KW-0472">Membrane</keyword>
<feature type="transmembrane region" description="Helical" evidence="1">
    <location>
        <begin position="48"/>
        <end position="71"/>
    </location>
</feature>
<proteinExistence type="predicted"/>
<reference evidence="2" key="1">
    <citation type="journal article" date="2020" name="Insect Sci.">
        <title>Whole-genome single nucleotide polymorphism and mating compatibility studies reveal the presence of distinct species in sub-Saharan Africa Bemisia tabaci whiteflies.</title>
        <authorList>
            <person name="Mugerwa H."/>
            <person name="Wang H.L."/>
            <person name="Sseruwagi P."/>
            <person name="Seal S."/>
            <person name="Colvin J."/>
        </authorList>
    </citation>
    <scope>NUCLEOTIDE SEQUENCE</scope>
    <source>
        <strain evidence="2">SSA1-SG2</strain>
    </source>
</reference>
<accession>A0A7S7YGZ3</accession>
<dbReference type="AlphaFoldDB" id="A0A7S7YGZ3"/>